<name>A0A2R4X0S7_9EURY</name>
<keyword evidence="1" id="KW-1133">Transmembrane helix</keyword>
<keyword evidence="1" id="KW-0812">Transmembrane</keyword>
<evidence type="ECO:0000313" key="2">
    <source>
        <dbReference type="EMBL" id="AWB27386.1"/>
    </source>
</evidence>
<evidence type="ECO:0000313" key="3">
    <source>
        <dbReference type="Proteomes" id="UP000244727"/>
    </source>
</evidence>
<protein>
    <submittedName>
        <fullName evidence="2">Uncharacterized protein</fullName>
    </submittedName>
</protein>
<dbReference type="AlphaFoldDB" id="A0A2R4X0S7"/>
<dbReference type="Proteomes" id="UP000244727">
    <property type="component" value="Chromosome"/>
</dbReference>
<proteinExistence type="predicted"/>
<keyword evidence="3" id="KW-1185">Reference proteome</keyword>
<accession>A0A2R4X0S7</accession>
<dbReference type="KEGG" id="harc:HARCEL1_06560"/>
<gene>
    <name evidence="2" type="ORF">HARCEL1_06560</name>
</gene>
<feature type="transmembrane region" description="Helical" evidence="1">
    <location>
        <begin position="25"/>
        <end position="42"/>
    </location>
</feature>
<feature type="transmembrane region" description="Helical" evidence="1">
    <location>
        <begin position="49"/>
        <end position="70"/>
    </location>
</feature>
<keyword evidence="1" id="KW-0472">Membrane</keyword>
<sequence length="75" mass="7658">MIVGIIVSAVSTGYGLVVDGVNTNTLGGIAMTVAFGFSLAYIDIEPTGFVKYSVLGGAAVAYGASILLFLNQLRV</sequence>
<reference evidence="2 3" key="1">
    <citation type="submission" date="2018-04" db="EMBL/GenBank/DDBJ databases">
        <title>Halococcoides cellulosivorans gen. nov., sp. nov., an extremely halophilic cellulose-utilizing haloarchaeon from hypersaline lakes.</title>
        <authorList>
            <person name="Sorokin D.Y."/>
            <person name="Toshchakov S.V."/>
            <person name="Samarov N.I."/>
            <person name="Korzhenkov A."/>
            <person name="Kublanov I.V."/>
        </authorList>
    </citation>
    <scope>NUCLEOTIDE SEQUENCE [LARGE SCALE GENOMIC DNA]</scope>
    <source>
        <strain evidence="2 3">HArcel1</strain>
    </source>
</reference>
<evidence type="ECO:0000256" key="1">
    <source>
        <dbReference type="SAM" id="Phobius"/>
    </source>
</evidence>
<dbReference type="EMBL" id="CP028858">
    <property type="protein sequence ID" value="AWB27386.1"/>
    <property type="molecule type" value="Genomic_DNA"/>
</dbReference>
<organism evidence="2 3">
    <name type="scientific">Halococcoides cellulosivorans</name>
    <dbReference type="NCBI Taxonomy" id="1679096"/>
    <lineage>
        <taxon>Archaea</taxon>
        <taxon>Methanobacteriati</taxon>
        <taxon>Methanobacteriota</taxon>
        <taxon>Stenosarchaea group</taxon>
        <taxon>Halobacteria</taxon>
        <taxon>Halobacteriales</taxon>
        <taxon>Haloarculaceae</taxon>
        <taxon>Halococcoides</taxon>
    </lineage>
</organism>